<organism evidence="2 3">
    <name type="scientific">Pseudomonas oryzihabitans</name>
    <dbReference type="NCBI Taxonomy" id="47885"/>
    <lineage>
        <taxon>Bacteria</taxon>
        <taxon>Pseudomonadati</taxon>
        <taxon>Pseudomonadota</taxon>
        <taxon>Gammaproteobacteria</taxon>
        <taxon>Pseudomonadales</taxon>
        <taxon>Pseudomonadaceae</taxon>
        <taxon>Pseudomonas</taxon>
    </lineage>
</organism>
<gene>
    <name evidence="2" type="ORF">QE440_000408</name>
</gene>
<sequence length="108" mass="12044">MMYESFIDFGAHPNPKAIFTHLSHEVEEAEDGMYRFSFQGLYFHTSFEYQKASLAVAETAILIIIILTIALKGINEDEFEQLNQLNEEKNGLAAAMGLTVEGDVAPSL</sequence>
<feature type="transmembrane region" description="Helical" evidence="1">
    <location>
        <begin position="52"/>
        <end position="71"/>
    </location>
</feature>
<name>A0AAJ2BH18_9PSED</name>
<evidence type="ECO:0000256" key="1">
    <source>
        <dbReference type="SAM" id="Phobius"/>
    </source>
</evidence>
<dbReference type="AlphaFoldDB" id="A0AAJ2BH18"/>
<evidence type="ECO:0000313" key="3">
    <source>
        <dbReference type="Proteomes" id="UP001268036"/>
    </source>
</evidence>
<protein>
    <submittedName>
        <fullName evidence="2">Uncharacterized protein</fullName>
    </submittedName>
</protein>
<dbReference type="EMBL" id="JAVJAF010000001">
    <property type="protein sequence ID" value="MDR6232667.1"/>
    <property type="molecule type" value="Genomic_DNA"/>
</dbReference>
<proteinExistence type="predicted"/>
<accession>A0AAJ2BH18</accession>
<comment type="caution">
    <text evidence="2">The sequence shown here is derived from an EMBL/GenBank/DDBJ whole genome shotgun (WGS) entry which is preliminary data.</text>
</comment>
<keyword evidence="1" id="KW-0812">Transmembrane</keyword>
<keyword evidence="1" id="KW-1133">Transmembrane helix</keyword>
<dbReference type="Proteomes" id="UP001268036">
    <property type="component" value="Unassembled WGS sequence"/>
</dbReference>
<reference evidence="2" key="1">
    <citation type="submission" date="2023-08" db="EMBL/GenBank/DDBJ databases">
        <title>Functional and genomic diversity of the sorghum phyllosphere microbiome.</title>
        <authorList>
            <person name="Shade A."/>
        </authorList>
    </citation>
    <scope>NUCLEOTIDE SEQUENCE</scope>
    <source>
        <strain evidence="2">SORGH_AS_0201</strain>
    </source>
</reference>
<evidence type="ECO:0000313" key="2">
    <source>
        <dbReference type="EMBL" id="MDR6232667.1"/>
    </source>
</evidence>
<keyword evidence="1" id="KW-0472">Membrane</keyword>